<dbReference type="PROSITE" id="PS50885">
    <property type="entry name" value="HAMP"/>
    <property type="match status" value="1"/>
</dbReference>
<dbReference type="FunFam" id="1.10.287.950:FF:000001">
    <property type="entry name" value="Methyl-accepting chemotaxis sensory transducer"/>
    <property type="match status" value="1"/>
</dbReference>
<dbReference type="Gene3D" id="1.10.287.950">
    <property type="entry name" value="Methyl-accepting chemotaxis protein"/>
    <property type="match status" value="1"/>
</dbReference>
<keyword evidence="9" id="KW-1185">Reference proteome</keyword>
<keyword evidence="5" id="KW-1133">Transmembrane helix</keyword>
<feature type="transmembrane region" description="Helical" evidence="5">
    <location>
        <begin position="319"/>
        <end position="338"/>
    </location>
</feature>
<dbReference type="Proteomes" id="UP000306416">
    <property type="component" value="Unassembled WGS sequence"/>
</dbReference>
<dbReference type="Pfam" id="PF00015">
    <property type="entry name" value="MCPsignal"/>
    <property type="match status" value="1"/>
</dbReference>
<comment type="similarity">
    <text evidence="3">Belongs to the methyl-accepting chemotaxis (MCP) protein family.</text>
</comment>
<comment type="caution">
    <text evidence="8">The sequence shown here is derived from an EMBL/GenBank/DDBJ whole genome shotgun (WGS) entry which is preliminary data.</text>
</comment>
<dbReference type="InterPro" id="IPR033462">
    <property type="entry name" value="Cache_3-Cache_2"/>
</dbReference>
<feature type="domain" description="HAMP" evidence="7">
    <location>
        <begin position="340"/>
        <end position="397"/>
    </location>
</feature>
<gene>
    <name evidence="8" type="ORF">E4633_19065</name>
</gene>
<dbReference type="CDD" id="cd06225">
    <property type="entry name" value="HAMP"/>
    <property type="match status" value="1"/>
</dbReference>
<feature type="domain" description="Methyl-accepting transducer" evidence="6">
    <location>
        <begin position="402"/>
        <end position="638"/>
    </location>
</feature>
<keyword evidence="2 4" id="KW-0807">Transducer</keyword>
<dbReference type="InterPro" id="IPR004089">
    <property type="entry name" value="MCPsignal_dom"/>
</dbReference>
<reference evidence="8 9" key="1">
    <citation type="submission" date="2019-04" db="EMBL/GenBank/DDBJ databases">
        <title>Geobacter oryzae sp. nov., ferric-reducing bacteria isolated from paddy soil.</title>
        <authorList>
            <person name="Xu Z."/>
            <person name="Masuda Y."/>
            <person name="Itoh H."/>
            <person name="Senoo K."/>
        </authorList>
    </citation>
    <scope>NUCLEOTIDE SEQUENCE [LARGE SCALE GENOMIC DNA]</scope>
    <source>
        <strain evidence="8 9">Red111</strain>
    </source>
</reference>
<organism evidence="8 9">
    <name type="scientific">Geomonas terrae</name>
    <dbReference type="NCBI Taxonomy" id="2562681"/>
    <lineage>
        <taxon>Bacteria</taxon>
        <taxon>Pseudomonadati</taxon>
        <taxon>Thermodesulfobacteriota</taxon>
        <taxon>Desulfuromonadia</taxon>
        <taxon>Geobacterales</taxon>
        <taxon>Geobacteraceae</taxon>
        <taxon>Geomonas</taxon>
    </lineage>
</organism>
<feature type="transmembrane region" description="Helical" evidence="5">
    <location>
        <begin position="12"/>
        <end position="36"/>
    </location>
</feature>
<dbReference type="Pfam" id="PF17201">
    <property type="entry name" value="Cache_3-Cache_2"/>
    <property type="match status" value="1"/>
</dbReference>
<evidence type="ECO:0000259" key="6">
    <source>
        <dbReference type="PROSITE" id="PS50111"/>
    </source>
</evidence>
<evidence type="ECO:0000313" key="8">
    <source>
        <dbReference type="EMBL" id="TGU70294.1"/>
    </source>
</evidence>
<dbReference type="InterPro" id="IPR029151">
    <property type="entry name" value="Sensor-like_sf"/>
</dbReference>
<dbReference type="AlphaFoldDB" id="A0A4S1CAF7"/>
<dbReference type="PANTHER" id="PTHR32089:SF112">
    <property type="entry name" value="LYSOZYME-LIKE PROTEIN-RELATED"/>
    <property type="match status" value="1"/>
</dbReference>
<proteinExistence type="inferred from homology"/>
<accession>A0A4S1CAF7</accession>
<evidence type="ECO:0000256" key="4">
    <source>
        <dbReference type="PROSITE-ProRule" id="PRU00284"/>
    </source>
</evidence>
<keyword evidence="5" id="KW-0472">Membrane</keyword>
<dbReference type="SUPFAM" id="SSF58104">
    <property type="entry name" value="Methyl-accepting chemotaxis protein (MCP) signaling domain"/>
    <property type="match status" value="1"/>
</dbReference>
<sequence>MSLASRYSLATKLGVGQGVVIIAVMAVLTAVITAAVSRRVTGEAERHLALQTELLAGSMSSYQGALSDGAVKLGDLFRSGFPGAFEVDPSGTVRTGERETPVMFSGTTVLNGNTGIVDRFTKATRGVATVFVRSGDDFVRVATSLTREDGSRALGTTLDRNHPAYRRLLNGEDFTGKATLFNKDYMTRYLPLKNGQGRVIGTLFVGLDFTDGLKALKDRFRGTVVGKSGYAFALEAKDGPDQGKMVIEPASAAALPAEVGKSVRDMVLRKSGVTRYAAAGTGEERVLFFRYFPEWNWIVCIGAADEELHAVAHVVRNTVAGSIAVVCLLLVGVSTLLVRRWVTRPVVRLLDGTARYAAGDFTSVSEMATDGAEPVDEVERLTRGVDAMALSLRQILVRVADSAREVSAAAAQVSVSAEQIATGADEVVGKTAGVATAGEEMSATSNDIAQNCQMAVEEAQRATQSAHNGMEVVGRTVAVMDQIAAKVQESTATVASLGARSDQIGEIIGTIEDIADQTNLLALNAAIEAARAGEQGRGFAVVADEVRALAERTTRATQEIGVMIKAIQGETKDAVAVMDQGVQEVKAGTDEASRSGAALAGIRERIEAFTMQINQIATAAEEQTATTSEISQSLLQVTDVVQGTASSARESAVAAAQLNGTAQELQRLVGQFRLA</sequence>
<dbReference type="SMART" id="SM00304">
    <property type="entry name" value="HAMP"/>
    <property type="match status" value="2"/>
</dbReference>
<dbReference type="SMART" id="SM00283">
    <property type="entry name" value="MA"/>
    <property type="match status" value="1"/>
</dbReference>
<evidence type="ECO:0000256" key="1">
    <source>
        <dbReference type="ARBA" id="ARBA00004370"/>
    </source>
</evidence>
<dbReference type="InterPro" id="IPR003660">
    <property type="entry name" value="HAMP_dom"/>
</dbReference>
<evidence type="ECO:0000256" key="3">
    <source>
        <dbReference type="ARBA" id="ARBA00029447"/>
    </source>
</evidence>
<dbReference type="GO" id="GO:0016020">
    <property type="term" value="C:membrane"/>
    <property type="evidence" value="ECO:0007669"/>
    <property type="project" value="UniProtKB-SubCell"/>
</dbReference>
<dbReference type="PROSITE" id="PS50111">
    <property type="entry name" value="CHEMOTAXIS_TRANSDUC_2"/>
    <property type="match status" value="1"/>
</dbReference>
<dbReference type="SUPFAM" id="SSF103190">
    <property type="entry name" value="Sensory domain-like"/>
    <property type="match status" value="1"/>
</dbReference>
<name>A0A4S1CAF7_9BACT</name>
<comment type="subcellular location">
    <subcellularLocation>
        <location evidence="1">Membrane</location>
    </subcellularLocation>
</comment>
<evidence type="ECO:0000313" key="9">
    <source>
        <dbReference type="Proteomes" id="UP000306416"/>
    </source>
</evidence>
<dbReference type="GO" id="GO:0007165">
    <property type="term" value="P:signal transduction"/>
    <property type="evidence" value="ECO:0007669"/>
    <property type="project" value="UniProtKB-KW"/>
</dbReference>
<evidence type="ECO:0000256" key="5">
    <source>
        <dbReference type="SAM" id="Phobius"/>
    </source>
</evidence>
<protein>
    <submittedName>
        <fullName evidence="8">Methyl-accepting chemotaxis protein</fullName>
    </submittedName>
</protein>
<dbReference type="PANTHER" id="PTHR32089">
    <property type="entry name" value="METHYL-ACCEPTING CHEMOTAXIS PROTEIN MCPB"/>
    <property type="match status" value="1"/>
</dbReference>
<evidence type="ECO:0000256" key="2">
    <source>
        <dbReference type="ARBA" id="ARBA00023224"/>
    </source>
</evidence>
<dbReference type="EMBL" id="SRSC01000005">
    <property type="protein sequence ID" value="TGU70294.1"/>
    <property type="molecule type" value="Genomic_DNA"/>
</dbReference>
<keyword evidence="5" id="KW-0812">Transmembrane</keyword>
<evidence type="ECO:0000259" key="7">
    <source>
        <dbReference type="PROSITE" id="PS50885"/>
    </source>
</evidence>
<dbReference type="GO" id="GO:0006935">
    <property type="term" value="P:chemotaxis"/>
    <property type="evidence" value="ECO:0007669"/>
    <property type="project" value="UniProtKB-ARBA"/>
</dbReference>
<dbReference type="CDD" id="cd11386">
    <property type="entry name" value="MCP_signal"/>
    <property type="match status" value="1"/>
</dbReference>
<dbReference type="Pfam" id="PF00672">
    <property type="entry name" value="HAMP"/>
    <property type="match status" value="1"/>
</dbReference>
<dbReference type="Gene3D" id="3.30.450.20">
    <property type="entry name" value="PAS domain"/>
    <property type="match status" value="1"/>
</dbReference>